<dbReference type="GeneID" id="5006399"/>
<organism evidence="1 2">
    <name type="scientific">Ostreococcus lucimarinus (strain CCE9901)</name>
    <dbReference type="NCBI Taxonomy" id="436017"/>
    <lineage>
        <taxon>Eukaryota</taxon>
        <taxon>Viridiplantae</taxon>
        <taxon>Chlorophyta</taxon>
        <taxon>Mamiellophyceae</taxon>
        <taxon>Mamiellales</taxon>
        <taxon>Bathycoccaceae</taxon>
        <taxon>Ostreococcus</taxon>
    </lineage>
</organism>
<dbReference type="eggNOG" id="KOG4533">
    <property type="taxonomic scope" value="Eukaryota"/>
</dbReference>
<dbReference type="HOGENOM" id="CLU_048479_0_0_1"/>
<dbReference type="Gramene" id="ABP00659">
    <property type="protein sequence ID" value="ABP00659"/>
    <property type="gene ID" value="OSTLU_28474"/>
</dbReference>
<sequence length="263" mass="29233">MRLSAQEKKIVPAVTDVDELVVVPARAVYLGSDFAKAAEDPGDWALERDQTSSEGYVRSLVEHIEIGVREAARNPHAVLVFSGGKSIDAGAVMTRASSYWQVARANDWFGVDAKVESRTFTEEHANDGFEHALFSVCRFFQLARKFPSKITVVGFHVERARFEKLHLDAMGYSWSNMTYIGTAAVNENELATREAKACDAFARDPYGCRNDVGSTGQALDPFNERASYSSTVKSLKSFWTYLDACPRRRFAGRFPWSPGVALI</sequence>
<accession>A4SA89</accession>
<dbReference type="PANTHER" id="PTHR28110:SF1">
    <property type="entry name" value="TRANSMEMBRANE PROTEIN"/>
    <property type="match status" value="1"/>
</dbReference>
<dbReference type="RefSeq" id="XP_001422342.1">
    <property type="nucleotide sequence ID" value="XM_001422305.1"/>
</dbReference>
<dbReference type="Proteomes" id="UP000001568">
    <property type="component" value="Chromosome 18"/>
</dbReference>
<name>A4SA89_OSTLU</name>
<dbReference type="OrthoDB" id="4347at2759"/>
<keyword evidence="2" id="KW-1185">Reference proteome</keyword>
<dbReference type="AlphaFoldDB" id="A4SA89"/>
<dbReference type="GO" id="GO:0005737">
    <property type="term" value="C:cytoplasm"/>
    <property type="evidence" value="ECO:0007669"/>
    <property type="project" value="TreeGrafter"/>
</dbReference>
<gene>
    <name evidence="1" type="ORF">OSTLU_28474</name>
</gene>
<evidence type="ECO:0008006" key="3">
    <source>
        <dbReference type="Google" id="ProtNLM"/>
    </source>
</evidence>
<evidence type="ECO:0000313" key="2">
    <source>
        <dbReference type="Proteomes" id="UP000001568"/>
    </source>
</evidence>
<dbReference type="OMA" id="HYPETIT"/>
<proteinExistence type="predicted"/>
<evidence type="ECO:0000313" key="1">
    <source>
        <dbReference type="EMBL" id="ABP00659.1"/>
    </source>
</evidence>
<protein>
    <recommendedName>
        <fullName evidence="3">DUF218 domain-containing protein</fullName>
    </recommendedName>
</protein>
<dbReference type="InterPro" id="IPR055323">
    <property type="entry name" value="C57A10.07/YOR238W"/>
</dbReference>
<dbReference type="EMBL" id="CP000598">
    <property type="protein sequence ID" value="ABP00659.1"/>
    <property type="molecule type" value="Genomic_DNA"/>
</dbReference>
<dbReference type="PANTHER" id="PTHR28110">
    <property type="entry name" value="TRANSMEMBRANE PROTEIN"/>
    <property type="match status" value="1"/>
</dbReference>
<reference evidence="1 2" key="1">
    <citation type="journal article" date="2007" name="Proc. Natl. Acad. Sci. U.S.A.">
        <title>The tiny eukaryote Ostreococcus provides genomic insights into the paradox of plankton speciation.</title>
        <authorList>
            <person name="Palenik B."/>
            <person name="Grimwood J."/>
            <person name="Aerts A."/>
            <person name="Rouze P."/>
            <person name="Salamov A."/>
            <person name="Putnam N."/>
            <person name="Dupont C."/>
            <person name="Jorgensen R."/>
            <person name="Derelle E."/>
            <person name="Rombauts S."/>
            <person name="Zhou K."/>
            <person name="Otillar R."/>
            <person name="Merchant S.S."/>
            <person name="Podell S."/>
            <person name="Gaasterland T."/>
            <person name="Napoli C."/>
            <person name="Gendler K."/>
            <person name="Manuell A."/>
            <person name="Tai V."/>
            <person name="Vallon O."/>
            <person name="Piganeau G."/>
            <person name="Jancek S."/>
            <person name="Heijde M."/>
            <person name="Jabbari K."/>
            <person name="Bowler C."/>
            <person name="Lohr M."/>
            <person name="Robbens S."/>
            <person name="Werner G."/>
            <person name="Dubchak I."/>
            <person name="Pazour G.J."/>
            <person name="Ren Q."/>
            <person name="Paulsen I."/>
            <person name="Delwiche C."/>
            <person name="Schmutz J."/>
            <person name="Rokhsar D."/>
            <person name="Van de Peer Y."/>
            <person name="Moreau H."/>
            <person name="Grigoriev I.V."/>
        </authorList>
    </citation>
    <scope>NUCLEOTIDE SEQUENCE [LARGE SCALE GENOMIC DNA]</scope>
    <source>
        <strain evidence="1 2">CCE9901</strain>
    </source>
</reference>
<dbReference type="KEGG" id="olu:OSTLU_28474"/>